<protein>
    <submittedName>
        <fullName evidence="1">Uncharacterized protein</fullName>
    </submittedName>
</protein>
<evidence type="ECO:0000313" key="1">
    <source>
        <dbReference type="EMBL" id="JAH17371.1"/>
    </source>
</evidence>
<proteinExistence type="predicted"/>
<organism evidence="1">
    <name type="scientific">Anguilla anguilla</name>
    <name type="common">European freshwater eel</name>
    <name type="synonym">Muraena anguilla</name>
    <dbReference type="NCBI Taxonomy" id="7936"/>
    <lineage>
        <taxon>Eukaryota</taxon>
        <taxon>Metazoa</taxon>
        <taxon>Chordata</taxon>
        <taxon>Craniata</taxon>
        <taxon>Vertebrata</taxon>
        <taxon>Euteleostomi</taxon>
        <taxon>Actinopterygii</taxon>
        <taxon>Neopterygii</taxon>
        <taxon>Teleostei</taxon>
        <taxon>Anguilliformes</taxon>
        <taxon>Anguillidae</taxon>
        <taxon>Anguilla</taxon>
    </lineage>
</organism>
<reference evidence="1" key="1">
    <citation type="submission" date="2014-11" db="EMBL/GenBank/DDBJ databases">
        <authorList>
            <person name="Amaro Gonzalez C."/>
        </authorList>
    </citation>
    <scope>NUCLEOTIDE SEQUENCE</scope>
</reference>
<dbReference type="EMBL" id="GBXM01091206">
    <property type="protein sequence ID" value="JAH17371.1"/>
    <property type="molecule type" value="Transcribed_RNA"/>
</dbReference>
<accession>A0A0E9QKG4</accession>
<name>A0A0E9QKG4_ANGAN</name>
<sequence>MAEIFNLHTCPGGG</sequence>
<reference evidence="1" key="2">
    <citation type="journal article" date="2015" name="Fish Shellfish Immunol.">
        <title>Early steps in the European eel (Anguilla anguilla)-Vibrio vulnificus interaction in the gills: Role of the RtxA13 toxin.</title>
        <authorList>
            <person name="Callol A."/>
            <person name="Pajuelo D."/>
            <person name="Ebbesson L."/>
            <person name="Teles M."/>
            <person name="MacKenzie S."/>
            <person name="Amaro C."/>
        </authorList>
    </citation>
    <scope>NUCLEOTIDE SEQUENCE</scope>
</reference>